<keyword evidence="4" id="KW-1185">Reference proteome</keyword>
<evidence type="ECO:0000313" key="4">
    <source>
        <dbReference type="Proteomes" id="UP000515129"/>
    </source>
</evidence>
<dbReference type="Pfam" id="PF07679">
    <property type="entry name" value="I-set"/>
    <property type="match status" value="1"/>
</dbReference>
<keyword evidence="1" id="KW-0812">Transmembrane</keyword>
<dbReference type="InterPro" id="IPR036179">
    <property type="entry name" value="Ig-like_dom_sf"/>
</dbReference>
<evidence type="ECO:0000256" key="1">
    <source>
        <dbReference type="SAM" id="Phobius"/>
    </source>
</evidence>
<name>A0A6P6MWK7_CARAU</name>
<dbReference type="Proteomes" id="UP000515129">
    <property type="component" value="Unplaced"/>
</dbReference>
<evidence type="ECO:0000259" key="3">
    <source>
        <dbReference type="PROSITE" id="PS50835"/>
    </source>
</evidence>
<dbReference type="RefSeq" id="XP_026101035.1">
    <property type="nucleotide sequence ID" value="XM_026245250.1"/>
</dbReference>
<dbReference type="AlphaFoldDB" id="A0A6P6MWK7"/>
<dbReference type="InterPro" id="IPR013098">
    <property type="entry name" value="Ig_I-set"/>
</dbReference>
<dbReference type="GeneID" id="113072103"/>
<accession>A0A6P6MWK7</accession>
<keyword evidence="2" id="KW-0732">Signal</keyword>
<evidence type="ECO:0000313" key="5">
    <source>
        <dbReference type="RefSeq" id="XP_026101035.1"/>
    </source>
</evidence>
<dbReference type="Gene3D" id="2.60.40.10">
    <property type="entry name" value="Immunoglobulins"/>
    <property type="match status" value="1"/>
</dbReference>
<evidence type="ECO:0000256" key="2">
    <source>
        <dbReference type="SAM" id="SignalP"/>
    </source>
</evidence>
<dbReference type="InterPro" id="IPR003599">
    <property type="entry name" value="Ig_sub"/>
</dbReference>
<dbReference type="PANTHER" id="PTHR15193">
    <property type="entry name" value="CD83 ANTIGEN"/>
    <property type="match status" value="1"/>
</dbReference>
<dbReference type="SMART" id="SM00409">
    <property type="entry name" value="IG"/>
    <property type="match status" value="1"/>
</dbReference>
<gene>
    <name evidence="5" type="primary">LOC113072103</name>
</gene>
<dbReference type="PANTHER" id="PTHR15193:SF2">
    <property type="match status" value="1"/>
</dbReference>
<feature type="chain" id="PRO_5027996333" evidence="2">
    <location>
        <begin position="23"/>
        <end position="201"/>
    </location>
</feature>
<protein>
    <submittedName>
        <fullName evidence="5">Uncharacterized protein LOC113072103 isoform X2</fullName>
    </submittedName>
</protein>
<organism evidence="4 5">
    <name type="scientific">Carassius auratus</name>
    <name type="common">Goldfish</name>
    <dbReference type="NCBI Taxonomy" id="7957"/>
    <lineage>
        <taxon>Eukaryota</taxon>
        <taxon>Metazoa</taxon>
        <taxon>Chordata</taxon>
        <taxon>Craniata</taxon>
        <taxon>Vertebrata</taxon>
        <taxon>Euteleostomi</taxon>
        <taxon>Actinopterygii</taxon>
        <taxon>Neopterygii</taxon>
        <taxon>Teleostei</taxon>
        <taxon>Ostariophysi</taxon>
        <taxon>Cypriniformes</taxon>
        <taxon>Cyprinidae</taxon>
        <taxon>Cyprininae</taxon>
        <taxon>Carassius</taxon>
    </lineage>
</organism>
<dbReference type="CDD" id="cd00096">
    <property type="entry name" value="Ig"/>
    <property type="match status" value="1"/>
</dbReference>
<feature type="signal peptide" evidence="2">
    <location>
        <begin position="1"/>
        <end position="22"/>
    </location>
</feature>
<reference evidence="5" key="1">
    <citation type="submission" date="2025-08" db="UniProtKB">
        <authorList>
            <consortium name="RefSeq"/>
        </authorList>
    </citation>
    <scope>IDENTIFICATION</scope>
    <source>
        <strain evidence="5">Wakin</strain>
        <tissue evidence="5">Muscle</tissue>
    </source>
</reference>
<keyword evidence="1" id="KW-0472">Membrane</keyword>
<proteinExistence type="predicted"/>
<sequence length="201" mass="22549">MGNLKISELLLFAIAALHCGTSEDFIMGNCNDTIRLPCEATDRTKMYRYIMWYKTESPIIKRKNQEYTYYSNVTSFSLGLDEALVLHNVQSSDSGEYKCYLAAEVGGRNDQSSIRLNISECLNVSTVKPITTMIPAESCPAVAELTVPWAVIGFSLISLSKVIFCIITVGVCDRVIFRTLRRKQEVRGSKVKLESLRVTKN</sequence>
<dbReference type="SUPFAM" id="SSF48726">
    <property type="entry name" value="Immunoglobulin"/>
    <property type="match status" value="1"/>
</dbReference>
<keyword evidence="1" id="KW-1133">Transmembrane helix</keyword>
<feature type="domain" description="Ig-like" evidence="3">
    <location>
        <begin position="31"/>
        <end position="115"/>
    </location>
</feature>
<dbReference type="InterPro" id="IPR007110">
    <property type="entry name" value="Ig-like_dom"/>
</dbReference>
<dbReference type="PROSITE" id="PS50835">
    <property type="entry name" value="IG_LIKE"/>
    <property type="match status" value="1"/>
</dbReference>
<feature type="transmembrane region" description="Helical" evidence="1">
    <location>
        <begin position="149"/>
        <end position="172"/>
    </location>
</feature>
<dbReference type="InterPro" id="IPR013783">
    <property type="entry name" value="Ig-like_fold"/>
</dbReference>